<dbReference type="GO" id="GO:0000435">
    <property type="term" value="P:positive regulation of transcription from RNA polymerase II promoter by galactose"/>
    <property type="evidence" value="ECO:0007669"/>
    <property type="project" value="TreeGrafter"/>
</dbReference>
<dbReference type="InterPro" id="IPR005600">
    <property type="entry name" value="Gal4_dimer_dom"/>
</dbReference>
<dbReference type="SMART" id="SM00066">
    <property type="entry name" value="GAL4"/>
    <property type="match status" value="1"/>
</dbReference>
<keyword evidence="4" id="KW-0805">Transcription regulation</keyword>
<dbReference type="SMART" id="SM00906">
    <property type="entry name" value="Fungal_trans"/>
    <property type="match status" value="1"/>
</dbReference>
<evidence type="ECO:0000259" key="10">
    <source>
        <dbReference type="PROSITE" id="PS50048"/>
    </source>
</evidence>
<keyword evidence="2" id="KW-0479">Metal-binding</keyword>
<keyword evidence="6" id="KW-0010">Activator</keyword>
<dbReference type="GeneID" id="27714759"/>
<comment type="subcellular location">
    <subcellularLocation>
        <location evidence="1">Nucleus</location>
    </subcellularLocation>
</comment>
<dbReference type="InterPro" id="IPR051127">
    <property type="entry name" value="Fungal_SecMet_Regulators"/>
</dbReference>
<dbReference type="PANTHER" id="PTHR47424">
    <property type="entry name" value="REGULATORY PROTEIN GAL4"/>
    <property type="match status" value="1"/>
</dbReference>
<keyword evidence="7" id="KW-0804">Transcription</keyword>
<gene>
    <name evidence="11" type="ORF">Z520_09013</name>
</gene>
<dbReference type="GO" id="GO:0008270">
    <property type="term" value="F:zinc ion binding"/>
    <property type="evidence" value="ECO:0007669"/>
    <property type="project" value="InterPro"/>
</dbReference>
<dbReference type="GO" id="GO:0000978">
    <property type="term" value="F:RNA polymerase II cis-regulatory region sequence-specific DNA binding"/>
    <property type="evidence" value="ECO:0007669"/>
    <property type="project" value="TreeGrafter"/>
</dbReference>
<dbReference type="Pfam" id="PF00172">
    <property type="entry name" value="Zn_clus"/>
    <property type="match status" value="1"/>
</dbReference>
<dbReference type="CDD" id="cd00067">
    <property type="entry name" value="GAL4"/>
    <property type="match status" value="1"/>
</dbReference>
<dbReference type="CDD" id="cd14654">
    <property type="entry name" value="ZIP_Gal4"/>
    <property type="match status" value="1"/>
</dbReference>
<dbReference type="SUPFAM" id="SSF57701">
    <property type="entry name" value="Zn2/Cys6 DNA-binding domain"/>
    <property type="match status" value="1"/>
</dbReference>
<dbReference type="GO" id="GO:0006351">
    <property type="term" value="P:DNA-templated transcription"/>
    <property type="evidence" value="ECO:0007669"/>
    <property type="project" value="InterPro"/>
</dbReference>
<dbReference type="AlphaFoldDB" id="A0A0D2JP28"/>
<keyword evidence="8" id="KW-0539">Nucleus</keyword>
<keyword evidence="12" id="KW-1185">Reference proteome</keyword>
<dbReference type="FunFam" id="4.10.240.10:FF:000009">
    <property type="entry name" value="C6 transcription factor (Gal4)"/>
    <property type="match status" value="1"/>
</dbReference>
<evidence type="ECO:0000256" key="7">
    <source>
        <dbReference type="ARBA" id="ARBA00023163"/>
    </source>
</evidence>
<organism evidence="11 12">
    <name type="scientific">Fonsecaea multimorphosa CBS 102226</name>
    <dbReference type="NCBI Taxonomy" id="1442371"/>
    <lineage>
        <taxon>Eukaryota</taxon>
        <taxon>Fungi</taxon>
        <taxon>Dikarya</taxon>
        <taxon>Ascomycota</taxon>
        <taxon>Pezizomycotina</taxon>
        <taxon>Eurotiomycetes</taxon>
        <taxon>Chaetothyriomycetidae</taxon>
        <taxon>Chaetothyriales</taxon>
        <taxon>Herpotrichiellaceae</taxon>
        <taxon>Fonsecaea</taxon>
    </lineage>
</organism>
<keyword evidence="9" id="KW-0119">Carbohydrate metabolism</keyword>
<evidence type="ECO:0000256" key="5">
    <source>
        <dbReference type="ARBA" id="ARBA00023125"/>
    </source>
</evidence>
<evidence type="ECO:0000313" key="12">
    <source>
        <dbReference type="Proteomes" id="UP000053411"/>
    </source>
</evidence>
<evidence type="ECO:0000256" key="9">
    <source>
        <dbReference type="ARBA" id="ARBA00023277"/>
    </source>
</evidence>
<dbReference type="Pfam" id="PF03902">
    <property type="entry name" value="Gal4_dimer"/>
    <property type="match status" value="1"/>
</dbReference>
<sequence length="648" mass="73026">MERNSSNSATACYACRLRKYKCSKERPTCQLCWPKNRPCLYSGKAVRSPLTRAYLTSVENRLQKLESLFAQRFPGVDSEQELQSIPNVGMKQEPVLETAATASPQMERDAGHQKMLSESLPDEADGFEWKEDTTELSGLTDGMAALSVEPTGTGYLGSTSGVVFLRFLLQWTKDLHINVGPWRPMSSPGGSIDRPSPVSQGLGMAVSHQLISSTLDAYFANYHTAYPFLHEPTFRAQYAELVQRPDDRTWHILLYTVLALGAWTVCEDSGDLDDVFYQKACSYLHDQSIFESASLSTVQALVLLSNYTQKRNKPNTGWNYLGLAVRMALSLGLHRELPEWNISLLQREMRRRVWWGLFIFDSGASITFGRAILLPEQSMIDVKLILNLLTPMTSQVPHEVEQPTIYSSLKAQSELHLAANGMSNRLLCTPSISASEALVFNKQLTGWAATVPDYLRLDQPKAASFDWYLFARSKLWWRYWNMQIILFRPIILQAAMEQIQGKHSFPSEYQECKRLCLEAAHQTTVTIQEYMDQHSLVRLAAWYTLYFLFHAALIHAVCLCAEPQSPFATNWQADLEATRTLLSTTFSRNQLASRILQVLDRLIPGVTFQDETLAGGNIESGVMDFSMWPLGTDDPLSAFGWPEYGTGG</sequence>
<dbReference type="Pfam" id="PF04082">
    <property type="entry name" value="Fungal_trans"/>
    <property type="match status" value="1"/>
</dbReference>
<feature type="domain" description="Zn(2)-C6 fungal-type" evidence="10">
    <location>
        <begin position="11"/>
        <end position="41"/>
    </location>
</feature>
<dbReference type="OrthoDB" id="2283488at2759"/>
<name>A0A0D2JP28_9EURO</name>
<dbReference type="Gene3D" id="1.20.5.170">
    <property type="match status" value="1"/>
</dbReference>
<dbReference type="Gene3D" id="4.10.240.10">
    <property type="entry name" value="Zn(2)-C6 fungal-type DNA-binding domain"/>
    <property type="match status" value="1"/>
</dbReference>
<keyword evidence="5" id="KW-0238">DNA-binding</keyword>
<dbReference type="GO" id="GO:0005634">
    <property type="term" value="C:nucleus"/>
    <property type="evidence" value="ECO:0007669"/>
    <property type="project" value="UniProtKB-SubCell"/>
</dbReference>
<proteinExistence type="predicted"/>
<evidence type="ECO:0000256" key="6">
    <source>
        <dbReference type="ARBA" id="ARBA00023159"/>
    </source>
</evidence>
<evidence type="ECO:0000256" key="2">
    <source>
        <dbReference type="ARBA" id="ARBA00022723"/>
    </source>
</evidence>
<evidence type="ECO:0000256" key="3">
    <source>
        <dbReference type="ARBA" id="ARBA00022833"/>
    </source>
</evidence>
<dbReference type="Proteomes" id="UP000053411">
    <property type="component" value="Unassembled WGS sequence"/>
</dbReference>
<dbReference type="CDD" id="cd12148">
    <property type="entry name" value="fungal_TF_MHR"/>
    <property type="match status" value="1"/>
</dbReference>
<keyword evidence="3" id="KW-0862">Zinc</keyword>
<dbReference type="GO" id="GO:0000981">
    <property type="term" value="F:DNA-binding transcription factor activity, RNA polymerase II-specific"/>
    <property type="evidence" value="ECO:0007669"/>
    <property type="project" value="InterPro"/>
</dbReference>
<dbReference type="EMBL" id="KN848083">
    <property type="protein sequence ID" value="KIX95097.1"/>
    <property type="molecule type" value="Genomic_DNA"/>
</dbReference>
<protein>
    <recommendedName>
        <fullName evidence="10">Zn(2)-C6 fungal-type domain-containing protein</fullName>
    </recommendedName>
</protein>
<accession>A0A0D2JP28</accession>
<dbReference type="PANTHER" id="PTHR47424:SF2">
    <property type="entry name" value="TRANSCRIPTION FACTOR DOMAIN-CONTAINING PROTEIN-RELATED"/>
    <property type="match status" value="1"/>
</dbReference>
<reference evidence="11 12" key="1">
    <citation type="submission" date="2015-01" db="EMBL/GenBank/DDBJ databases">
        <title>The Genome Sequence of Fonsecaea multimorphosa CBS 102226.</title>
        <authorList>
            <consortium name="The Broad Institute Genomics Platform"/>
            <person name="Cuomo C."/>
            <person name="de Hoog S."/>
            <person name="Gorbushina A."/>
            <person name="Stielow B."/>
            <person name="Teixiera M."/>
            <person name="Abouelleil A."/>
            <person name="Chapman S.B."/>
            <person name="Priest M."/>
            <person name="Young S.K."/>
            <person name="Wortman J."/>
            <person name="Nusbaum C."/>
            <person name="Birren B."/>
        </authorList>
    </citation>
    <scope>NUCLEOTIDE SEQUENCE [LARGE SCALE GENOMIC DNA]</scope>
    <source>
        <strain evidence="11 12">CBS 102226</strain>
    </source>
</reference>
<dbReference type="PROSITE" id="PS00463">
    <property type="entry name" value="ZN2_CY6_FUNGAL_1"/>
    <property type="match status" value="1"/>
</dbReference>
<dbReference type="InterPro" id="IPR007219">
    <property type="entry name" value="XnlR_reg_dom"/>
</dbReference>
<dbReference type="InterPro" id="IPR001138">
    <property type="entry name" value="Zn2Cys6_DnaBD"/>
</dbReference>
<evidence type="ECO:0000256" key="1">
    <source>
        <dbReference type="ARBA" id="ARBA00004123"/>
    </source>
</evidence>
<dbReference type="VEuPathDB" id="FungiDB:Z520_09013"/>
<evidence type="ECO:0000313" key="11">
    <source>
        <dbReference type="EMBL" id="KIX95097.1"/>
    </source>
</evidence>
<dbReference type="RefSeq" id="XP_016629220.1">
    <property type="nucleotide sequence ID" value="XM_016779509.1"/>
</dbReference>
<evidence type="ECO:0000256" key="8">
    <source>
        <dbReference type="ARBA" id="ARBA00023242"/>
    </source>
</evidence>
<evidence type="ECO:0000256" key="4">
    <source>
        <dbReference type="ARBA" id="ARBA00023015"/>
    </source>
</evidence>
<dbReference type="PROSITE" id="PS50048">
    <property type="entry name" value="ZN2_CY6_FUNGAL_2"/>
    <property type="match status" value="1"/>
</dbReference>
<dbReference type="InterPro" id="IPR036864">
    <property type="entry name" value="Zn2-C6_fun-type_DNA-bd_sf"/>
</dbReference>